<dbReference type="InterPro" id="IPR023120">
    <property type="entry name" value="WHTH_transcript_rep_HrcA_IDD"/>
</dbReference>
<reference evidence="8" key="1">
    <citation type="submission" date="2021-10" db="EMBL/GenBank/DDBJ databases">
        <title>The diversity and Nitrogen Metabolism of Culturable Nitrate-Utilizing Bacteria Within the Oxygen Minimum Zone of the Changjiang (Yangtze River)Estuary.</title>
        <authorList>
            <person name="Zhang D."/>
            <person name="Zheng J."/>
            <person name="Liu S."/>
            <person name="He W."/>
        </authorList>
    </citation>
    <scope>NUCLEOTIDE SEQUENCE</scope>
    <source>
        <strain evidence="8">FXH-223</strain>
    </source>
</reference>
<dbReference type="InterPro" id="IPR005104">
    <property type="entry name" value="WHTH_HrcA_DNA-bd"/>
</dbReference>
<evidence type="ECO:0000313" key="8">
    <source>
        <dbReference type="EMBL" id="MCC4310162.1"/>
    </source>
</evidence>
<dbReference type="SUPFAM" id="SSF46785">
    <property type="entry name" value="Winged helix' DNA-binding domain"/>
    <property type="match status" value="1"/>
</dbReference>
<keyword evidence="1 5" id="KW-0678">Repressor</keyword>
<organism evidence="8 9">
    <name type="scientific">Alloalcanivorax marinus</name>
    <dbReference type="NCBI Taxonomy" id="1177169"/>
    <lineage>
        <taxon>Bacteria</taxon>
        <taxon>Pseudomonadati</taxon>
        <taxon>Pseudomonadota</taxon>
        <taxon>Gammaproteobacteria</taxon>
        <taxon>Oceanospirillales</taxon>
        <taxon>Alcanivoracaceae</taxon>
        <taxon>Alloalcanivorax</taxon>
    </lineage>
</organism>
<dbReference type="HAMAP" id="MF_00081">
    <property type="entry name" value="HrcA"/>
    <property type="match status" value="1"/>
</dbReference>
<comment type="similarity">
    <text evidence="5">Belongs to the HrcA family.</text>
</comment>
<dbReference type="PANTHER" id="PTHR34824:SF1">
    <property type="entry name" value="HEAT-INDUCIBLE TRANSCRIPTION REPRESSOR HRCA"/>
    <property type="match status" value="1"/>
</dbReference>
<dbReference type="GO" id="GO:0003677">
    <property type="term" value="F:DNA binding"/>
    <property type="evidence" value="ECO:0007669"/>
    <property type="project" value="InterPro"/>
</dbReference>
<proteinExistence type="inferred from homology"/>
<evidence type="ECO:0000313" key="9">
    <source>
        <dbReference type="Proteomes" id="UP001108027"/>
    </source>
</evidence>
<dbReference type="PANTHER" id="PTHR34824">
    <property type="entry name" value="HEAT-INDUCIBLE TRANSCRIPTION REPRESSOR HRCA"/>
    <property type="match status" value="1"/>
</dbReference>
<accession>A0A9Q3URK8</accession>
<dbReference type="SUPFAM" id="SSF55781">
    <property type="entry name" value="GAF domain-like"/>
    <property type="match status" value="1"/>
</dbReference>
<comment type="function">
    <text evidence="5">Negative regulator of class I heat shock genes (grpE-dnaK-dnaJ and groELS operons). Prevents heat-shock induction of these operons.</text>
</comment>
<dbReference type="GO" id="GO:0045892">
    <property type="term" value="P:negative regulation of DNA-templated transcription"/>
    <property type="evidence" value="ECO:0007669"/>
    <property type="project" value="UniProtKB-UniRule"/>
</dbReference>
<dbReference type="InterPro" id="IPR029016">
    <property type="entry name" value="GAF-like_dom_sf"/>
</dbReference>
<evidence type="ECO:0000256" key="5">
    <source>
        <dbReference type="HAMAP-Rule" id="MF_00081"/>
    </source>
</evidence>
<dbReference type="Gene3D" id="3.30.390.60">
    <property type="entry name" value="Heat-inducible transcription repressor hrca homolog, domain 3"/>
    <property type="match status" value="1"/>
</dbReference>
<dbReference type="Pfam" id="PF03444">
    <property type="entry name" value="WHD_HrcA"/>
    <property type="match status" value="1"/>
</dbReference>
<evidence type="ECO:0000256" key="3">
    <source>
        <dbReference type="ARBA" id="ARBA00023016"/>
    </source>
</evidence>
<feature type="domain" description="Heat-inducible transcription repressor HrcA C-terminal" evidence="6">
    <location>
        <begin position="112"/>
        <end position="332"/>
    </location>
</feature>
<dbReference type="Pfam" id="PF01628">
    <property type="entry name" value="HrcA"/>
    <property type="match status" value="1"/>
</dbReference>
<gene>
    <name evidence="5 8" type="primary">hrcA</name>
    <name evidence="8" type="ORF">LL252_16445</name>
</gene>
<dbReference type="AlphaFoldDB" id="A0A9Q3URK8"/>
<evidence type="ECO:0000256" key="4">
    <source>
        <dbReference type="ARBA" id="ARBA00023163"/>
    </source>
</evidence>
<dbReference type="Gene3D" id="3.30.450.40">
    <property type="match status" value="1"/>
</dbReference>
<dbReference type="EMBL" id="JAJGNA010000030">
    <property type="protein sequence ID" value="MCC4310162.1"/>
    <property type="molecule type" value="Genomic_DNA"/>
</dbReference>
<dbReference type="InterPro" id="IPR021153">
    <property type="entry name" value="HrcA_C"/>
</dbReference>
<name>A0A9Q3URK8_9GAMM</name>
<comment type="caution">
    <text evidence="8">The sequence shown here is derived from an EMBL/GenBank/DDBJ whole genome shotgun (WGS) entry which is preliminary data.</text>
</comment>
<protein>
    <recommendedName>
        <fullName evidence="5">Heat-inducible transcription repressor HrcA</fullName>
    </recommendedName>
</protein>
<dbReference type="InterPro" id="IPR002571">
    <property type="entry name" value="HrcA"/>
</dbReference>
<evidence type="ECO:0000256" key="1">
    <source>
        <dbReference type="ARBA" id="ARBA00022491"/>
    </source>
</evidence>
<keyword evidence="9" id="KW-1185">Reference proteome</keyword>
<evidence type="ECO:0000259" key="6">
    <source>
        <dbReference type="Pfam" id="PF01628"/>
    </source>
</evidence>
<dbReference type="Gene3D" id="1.10.10.10">
    <property type="entry name" value="Winged helix-like DNA-binding domain superfamily/Winged helix DNA-binding domain"/>
    <property type="match status" value="1"/>
</dbReference>
<dbReference type="NCBIfam" id="TIGR00331">
    <property type="entry name" value="hrcA"/>
    <property type="match status" value="1"/>
</dbReference>
<dbReference type="Proteomes" id="UP001108027">
    <property type="component" value="Unassembled WGS sequence"/>
</dbReference>
<evidence type="ECO:0000259" key="7">
    <source>
        <dbReference type="Pfam" id="PF03444"/>
    </source>
</evidence>
<evidence type="ECO:0000256" key="2">
    <source>
        <dbReference type="ARBA" id="ARBA00023015"/>
    </source>
</evidence>
<sequence length="349" mass="38610">MTRLELNERKQRLLMALVERHIRHGQPVGSKSLAGGGGLQVSPATIRNIMAELEDMGLLTSPHTSAGRIPTERGYRLYVDTLLASTTMENPDNARLRDELRQLLAPDQSPQALVSQASRTLAELTRMAGLVAVPRREVTTLRQVEFLPLSGQRVLVVLVVNRSEVQNRIIQTGREYGEVELRQAANYINHTYAGCDLDSICEGLLSTMDADRAQLDELMQTTVDIAGKALRPENKDSDYVVSGESNLLDSAEAGGIEKLRDLFEAFNRKRDILHLLERSVKADGVQIFIGRESGYQPFEEYSLVSAPYKVDNGPMGVLAVVGPTRMDYERVIPTVDITARILSAALTQL</sequence>
<dbReference type="InterPro" id="IPR036388">
    <property type="entry name" value="WH-like_DNA-bd_sf"/>
</dbReference>
<dbReference type="InterPro" id="IPR036390">
    <property type="entry name" value="WH_DNA-bd_sf"/>
</dbReference>
<keyword evidence="3 5" id="KW-0346">Stress response</keyword>
<keyword evidence="2 5" id="KW-0805">Transcription regulation</keyword>
<dbReference type="PIRSF" id="PIRSF005485">
    <property type="entry name" value="HrcA"/>
    <property type="match status" value="1"/>
</dbReference>
<keyword evidence="4 5" id="KW-0804">Transcription</keyword>
<feature type="domain" description="Winged helix-turn-helix transcription repressor HrcA DNA-binding" evidence="7">
    <location>
        <begin position="6"/>
        <end position="76"/>
    </location>
</feature>
<dbReference type="RefSeq" id="WP_228234780.1">
    <property type="nucleotide sequence ID" value="NZ_ARXL01000120.1"/>
</dbReference>